<evidence type="ECO:0000259" key="1">
    <source>
        <dbReference type="PROSITE" id="PS50279"/>
    </source>
</evidence>
<sequence length="227" mass="24789">MNRSQLHSHPEHIHAVCCVIAVDPCTQDRDPGVGSAKLPRYTFNKLARVCEPFTYYGSAGNRNNFQSLQDCQNRCPESPNPCPHAPLNPQTPCNGNSGSCGSNQYCHNGQSPSTSVCCNKLSGERCNQPVVSGVGNANLVRWYYNAFTQQCQQFIYNGLQGNENNFLTREQCEDACFANPCLRGTPFQSQGVTVQCTLMNQAVCPAGYYCHIGANSQTSVCCQALGK</sequence>
<organism evidence="4">
    <name type="scientific">Anisakis simplex</name>
    <name type="common">Herring worm</name>
    <dbReference type="NCBI Taxonomy" id="6269"/>
    <lineage>
        <taxon>Eukaryota</taxon>
        <taxon>Metazoa</taxon>
        <taxon>Ecdysozoa</taxon>
        <taxon>Nematoda</taxon>
        <taxon>Chromadorea</taxon>
        <taxon>Rhabditida</taxon>
        <taxon>Spirurina</taxon>
        <taxon>Ascaridomorpha</taxon>
        <taxon>Ascaridoidea</taxon>
        <taxon>Anisakidae</taxon>
        <taxon>Anisakis</taxon>
        <taxon>Anisakis simplex complex</taxon>
    </lineage>
</organism>
<dbReference type="SMART" id="SM00131">
    <property type="entry name" value="KU"/>
    <property type="match status" value="2"/>
</dbReference>
<evidence type="ECO:0000313" key="4">
    <source>
        <dbReference type="WBParaSite" id="ASIM_0000295501-mRNA-1"/>
    </source>
</evidence>
<reference evidence="2 3" key="2">
    <citation type="submission" date="2018-11" db="EMBL/GenBank/DDBJ databases">
        <authorList>
            <consortium name="Pathogen Informatics"/>
        </authorList>
    </citation>
    <scope>NUCLEOTIDE SEQUENCE [LARGE SCALE GENOMIC DNA]</scope>
</reference>
<dbReference type="InterPro" id="IPR036880">
    <property type="entry name" value="Kunitz_BPTI_sf"/>
</dbReference>
<evidence type="ECO:0000313" key="2">
    <source>
        <dbReference type="EMBL" id="VDK20648.1"/>
    </source>
</evidence>
<feature type="domain" description="BPTI/Kunitz inhibitor" evidence="1">
    <location>
        <begin position="126"/>
        <end position="176"/>
    </location>
</feature>
<dbReference type="Pfam" id="PF14625">
    <property type="entry name" value="Lustrin_cystein"/>
    <property type="match status" value="1"/>
</dbReference>
<dbReference type="SUPFAM" id="SSF57362">
    <property type="entry name" value="BPTI-like"/>
    <property type="match status" value="2"/>
</dbReference>
<keyword evidence="3" id="KW-1185">Reference proteome</keyword>
<dbReference type="CDD" id="cd22593">
    <property type="entry name" value="Kunitz_conkunitzin"/>
    <property type="match status" value="2"/>
</dbReference>
<proteinExistence type="predicted"/>
<dbReference type="Proteomes" id="UP000267096">
    <property type="component" value="Unassembled WGS sequence"/>
</dbReference>
<evidence type="ECO:0000313" key="3">
    <source>
        <dbReference type="Proteomes" id="UP000267096"/>
    </source>
</evidence>
<dbReference type="InterPro" id="IPR028150">
    <property type="entry name" value="Lustrin_cystein"/>
</dbReference>
<dbReference type="Pfam" id="PF00014">
    <property type="entry name" value="Kunitz_BPTI"/>
    <property type="match status" value="2"/>
</dbReference>
<accession>A0A0M3J5X1</accession>
<dbReference type="GO" id="GO:0004867">
    <property type="term" value="F:serine-type endopeptidase inhibitor activity"/>
    <property type="evidence" value="ECO:0007669"/>
    <property type="project" value="InterPro"/>
</dbReference>
<dbReference type="WBParaSite" id="ASIM_0000295501-mRNA-1">
    <property type="protein sequence ID" value="ASIM_0000295501-mRNA-1"/>
    <property type="gene ID" value="ASIM_0000295501"/>
</dbReference>
<dbReference type="InterPro" id="IPR053014">
    <property type="entry name" value="Cuticle_assoc_divergent"/>
</dbReference>
<dbReference type="InterPro" id="IPR002223">
    <property type="entry name" value="Kunitz_BPTI"/>
</dbReference>
<gene>
    <name evidence="2" type="ORF">ASIM_LOCUS2804</name>
</gene>
<dbReference type="EMBL" id="UYRR01003988">
    <property type="protein sequence ID" value="VDK20648.1"/>
    <property type="molecule type" value="Genomic_DNA"/>
</dbReference>
<dbReference type="OrthoDB" id="4473401at2759"/>
<dbReference type="PANTHER" id="PTHR46339:SF2">
    <property type="entry name" value="BPTI_KUNITZ INHIBITOR DOMAIN-CONTAINING PROTEIN"/>
    <property type="match status" value="1"/>
</dbReference>
<reference evidence="4" key="1">
    <citation type="submission" date="2017-02" db="UniProtKB">
        <authorList>
            <consortium name="WormBaseParasite"/>
        </authorList>
    </citation>
    <scope>IDENTIFICATION</scope>
</reference>
<protein>
    <submittedName>
        <fullName evidence="4">Kunitz/Bovine pancreatic trypsin inhibitor domain protein</fullName>
    </submittedName>
</protein>
<dbReference type="PROSITE" id="PS50279">
    <property type="entry name" value="BPTI_KUNITZ_2"/>
    <property type="match status" value="2"/>
</dbReference>
<feature type="domain" description="BPTI/Kunitz inhibitor" evidence="1">
    <location>
        <begin position="25"/>
        <end position="75"/>
    </location>
</feature>
<name>A0A0M3J5X1_ANISI</name>
<dbReference type="PANTHER" id="PTHR46339">
    <property type="entry name" value="PROTEIN CBG15282-RELATED"/>
    <property type="match status" value="1"/>
</dbReference>
<dbReference type="Gene3D" id="4.10.410.10">
    <property type="entry name" value="Pancreatic trypsin inhibitor Kunitz domain"/>
    <property type="match status" value="2"/>
</dbReference>
<dbReference type="AlphaFoldDB" id="A0A0M3J5X1"/>